<dbReference type="PANTHER" id="PTHR24321:SF8">
    <property type="entry name" value="ESTRADIOL 17-BETA-DEHYDROGENASE 8-RELATED"/>
    <property type="match status" value="1"/>
</dbReference>
<dbReference type="Proteomes" id="UP001057498">
    <property type="component" value="Chromosome"/>
</dbReference>
<proteinExistence type="inferred from homology"/>
<sequence>MPCTLITGSASGIGAAAREALVAAGHDVIGVDLRNAEIIGDLSTAAGRAQVIAAALQRCGGRLDGLVLCAGLGAQVQPPSLTVSVNYFGAVELLDGLLPALQRGAQPAAVVISSVASAHLPWDRNPLAAALEAGDEAKAQAVVNGAGPQGGNLAYAGSKNALTVAVRRRAPAWGRAGVRLNSVAPGATETPLLQAGLDDPRYAEAIQKFIPPLGRRAEPAEIASVVAFLMGPAASYVHGAQIVVDGGIDAAGRPTQF</sequence>
<evidence type="ECO:0000313" key="4">
    <source>
        <dbReference type="Proteomes" id="UP001057498"/>
    </source>
</evidence>
<keyword evidence="4" id="KW-1185">Reference proteome</keyword>
<keyword evidence="2" id="KW-0560">Oxidoreductase</keyword>
<dbReference type="InterPro" id="IPR002347">
    <property type="entry name" value="SDR_fam"/>
</dbReference>
<accession>A0ABM7YNZ2</accession>
<dbReference type="PRINTS" id="PR00081">
    <property type="entry name" value="GDHRDH"/>
</dbReference>
<dbReference type="RefSeq" id="WP_251969518.1">
    <property type="nucleotide sequence ID" value="NZ_AP025730.1"/>
</dbReference>
<gene>
    <name evidence="3" type="ORF">CATMQ487_31860</name>
</gene>
<dbReference type="Gene3D" id="3.40.50.720">
    <property type="entry name" value="NAD(P)-binding Rossmann-like Domain"/>
    <property type="match status" value="1"/>
</dbReference>
<dbReference type="SUPFAM" id="SSF51735">
    <property type="entry name" value="NAD(P)-binding Rossmann-fold domains"/>
    <property type="match status" value="1"/>
</dbReference>
<name>A0ABM7YNZ2_9BURK</name>
<dbReference type="InterPro" id="IPR036291">
    <property type="entry name" value="NAD(P)-bd_dom_sf"/>
</dbReference>
<dbReference type="EMBL" id="AP025730">
    <property type="protein sequence ID" value="BDI06216.1"/>
    <property type="molecule type" value="Genomic_DNA"/>
</dbReference>
<reference evidence="3" key="1">
    <citation type="submission" date="2022-04" db="EMBL/GenBank/DDBJ databases">
        <title>Whole genome sequence of Sphaerotilus sp. FB-5.</title>
        <authorList>
            <person name="Takeda M."/>
            <person name="Narihara S."/>
            <person name="Akimoto M."/>
            <person name="Akimoto R."/>
            <person name="Nishiyashiki S."/>
            <person name="Murakami T."/>
        </authorList>
    </citation>
    <scope>NUCLEOTIDE SEQUENCE</scope>
    <source>
        <strain evidence="3">FB-5</strain>
    </source>
</reference>
<dbReference type="Pfam" id="PF00106">
    <property type="entry name" value="adh_short"/>
    <property type="match status" value="1"/>
</dbReference>
<evidence type="ECO:0000313" key="3">
    <source>
        <dbReference type="EMBL" id="BDI06216.1"/>
    </source>
</evidence>
<comment type="similarity">
    <text evidence="1">Belongs to the short-chain dehydrogenases/reductases (SDR) family.</text>
</comment>
<dbReference type="Pfam" id="PF13561">
    <property type="entry name" value="adh_short_C2"/>
    <property type="match status" value="1"/>
</dbReference>
<organism evidence="3 4">
    <name type="scientific">Sphaerotilus microaerophilus</name>
    <dbReference type="NCBI Taxonomy" id="2914710"/>
    <lineage>
        <taxon>Bacteria</taxon>
        <taxon>Pseudomonadati</taxon>
        <taxon>Pseudomonadota</taxon>
        <taxon>Betaproteobacteria</taxon>
        <taxon>Burkholderiales</taxon>
        <taxon>Sphaerotilaceae</taxon>
        <taxon>Sphaerotilus</taxon>
    </lineage>
</organism>
<protein>
    <submittedName>
        <fullName evidence="3">NAD-dependent epimerase</fullName>
    </submittedName>
</protein>
<dbReference type="PANTHER" id="PTHR24321">
    <property type="entry name" value="DEHYDROGENASES, SHORT CHAIN"/>
    <property type="match status" value="1"/>
</dbReference>
<evidence type="ECO:0000256" key="2">
    <source>
        <dbReference type="ARBA" id="ARBA00023002"/>
    </source>
</evidence>
<evidence type="ECO:0000256" key="1">
    <source>
        <dbReference type="ARBA" id="ARBA00006484"/>
    </source>
</evidence>